<dbReference type="AlphaFoldDB" id="A0A5B7JDP8"/>
<keyword evidence="2" id="KW-1185">Reference proteome</keyword>
<reference evidence="1 2" key="1">
    <citation type="submission" date="2019-05" db="EMBL/GenBank/DDBJ databases">
        <title>Another draft genome of Portunus trituberculatus and its Hox gene families provides insights of decapod evolution.</title>
        <authorList>
            <person name="Jeong J.-H."/>
            <person name="Song I."/>
            <person name="Kim S."/>
            <person name="Choi T."/>
            <person name="Kim D."/>
            <person name="Ryu S."/>
            <person name="Kim W."/>
        </authorList>
    </citation>
    <scope>NUCLEOTIDE SEQUENCE [LARGE SCALE GENOMIC DNA]</scope>
    <source>
        <tissue evidence="1">Muscle</tissue>
    </source>
</reference>
<accession>A0A5B7JDP8</accession>
<dbReference type="EMBL" id="VSRR010093382">
    <property type="protein sequence ID" value="MPC93029.1"/>
    <property type="molecule type" value="Genomic_DNA"/>
</dbReference>
<name>A0A5B7JDP8_PORTR</name>
<organism evidence="1 2">
    <name type="scientific">Portunus trituberculatus</name>
    <name type="common">Swimming crab</name>
    <name type="synonym">Neptunus trituberculatus</name>
    <dbReference type="NCBI Taxonomy" id="210409"/>
    <lineage>
        <taxon>Eukaryota</taxon>
        <taxon>Metazoa</taxon>
        <taxon>Ecdysozoa</taxon>
        <taxon>Arthropoda</taxon>
        <taxon>Crustacea</taxon>
        <taxon>Multicrustacea</taxon>
        <taxon>Malacostraca</taxon>
        <taxon>Eumalacostraca</taxon>
        <taxon>Eucarida</taxon>
        <taxon>Decapoda</taxon>
        <taxon>Pleocyemata</taxon>
        <taxon>Brachyura</taxon>
        <taxon>Eubrachyura</taxon>
        <taxon>Portunoidea</taxon>
        <taxon>Portunidae</taxon>
        <taxon>Portuninae</taxon>
        <taxon>Portunus</taxon>
    </lineage>
</organism>
<gene>
    <name evidence="1" type="ORF">E2C01_088144</name>
</gene>
<protein>
    <submittedName>
        <fullName evidence="1">Uncharacterized protein</fullName>
    </submittedName>
</protein>
<dbReference type="Proteomes" id="UP000324222">
    <property type="component" value="Unassembled WGS sequence"/>
</dbReference>
<evidence type="ECO:0000313" key="2">
    <source>
        <dbReference type="Proteomes" id="UP000324222"/>
    </source>
</evidence>
<comment type="caution">
    <text evidence="1">The sequence shown here is derived from an EMBL/GenBank/DDBJ whole genome shotgun (WGS) entry which is preliminary data.</text>
</comment>
<sequence length="72" mass="7660">MDVRDNIVEMLIRGDDLVFGVSGGKQRTTDRSHTPHPALLMLKLPPLVPLSPSLPSSFAPLHGASSAEVKTG</sequence>
<proteinExistence type="predicted"/>
<evidence type="ECO:0000313" key="1">
    <source>
        <dbReference type="EMBL" id="MPC93029.1"/>
    </source>
</evidence>